<evidence type="ECO:0000313" key="3">
    <source>
        <dbReference type="Proteomes" id="UP000807342"/>
    </source>
</evidence>
<dbReference type="AlphaFoldDB" id="A0A9P5WYW6"/>
<sequence length="202" mass="22109">MNSDWIELWLRELSEVQEWEEVPGCSSKPTSTPPSPWTDDSDINRFLQMAWTKAPYAHIYTYGVYHHLAFTMPLMLGQSAECGWRQIAGTENYTHAYLHGNPLDTHTCLGPCHPDGRTISHHSLSSLSSSSISKEPTNDHDNDHFLSTSSSSNESLSNASSSSSSSSSADEQSNLSSSLSTSVTNSSKETDHLSYASTSASE</sequence>
<name>A0A9P5WYW6_9AGAR</name>
<evidence type="ECO:0000313" key="2">
    <source>
        <dbReference type="EMBL" id="KAF9440285.1"/>
    </source>
</evidence>
<gene>
    <name evidence="2" type="ORF">P691DRAFT_767997</name>
</gene>
<reference evidence="2" key="1">
    <citation type="submission" date="2020-11" db="EMBL/GenBank/DDBJ databases">
        <authorList>
            <consortium name="DOE Joint Genome Institute"/>
            <person name="Ahrendt S."/>
            <person name="Riley R."/>
            <person name="Andreopoulos W."/>
            <person name="Labutti K."/>
            <person name="Pangilinan J."/>
            <person name="Ruiz-Duenas F.J."/>
            <person name="Barrasa J.M."/>
            <person name="Sanchez-Garcia M."/>
            <person name="Camarero S."/>
            <person name="Miyauchi S."/>
            <person name="Serrano A."/>
            <person name="Linde D."/>
            <person name="Babiker R."/>
            <person name="Drula E."/>
            <person name="Ayuso-Fernandez I."/>
            <person name="Pacheco R."/>
            <person name="Padilla G."/>
            <person name="Ferreira P."/>
            <person name="Barriuso J."/>
            <person name="Kellner H."/>
            <person name="Castanera R."/>
            <person name="Alfaro M."/>
            <person name="Ramirez L."/>
            <person name="Pisabarro A.G."/>
            <person name="Kuo A."/>
            <person name="Tritt A."/>
            <person name="Lipzen A."/>
            <person name="He G."/>
            <person name="Yan M."/>
            <person name="Ng V."/>
            <person name="Cullen D."/>
            <person name="Martin F."/>
            <person name="Rosso M.-N."/>
            <person name="Henrissat B."/>
            <person name="Hibbett D."/>
            <person name="Martinez A.T."/>
            <person name="Grigoriev I.V."/>
        </authorList>
    </citation>
    <scope>NUCLEOTIDE SEQUENCE</scope>
    <source>
        <strain evidence="2">MF-IS2</strain>
    </source>
</reference>
<feature type="compositionally biased region" description="Low complexity" evidence="1">
    <location>
        <begin position="146"/>
        <end position="187"/>
    </location>
</feature>
<feature type="region of interest" description="Disordered" evidence="1">
    <location>
        <begin position="123"/>
        <end position="202"/>
    </location>
</feature>
<feature type="compositionally biased region" description="Low complexity" evidence="1">
    <location>
        <begin position="123"/>
        <end position="133"/>
    </location>
</feature>
<proteinExistence type="predicted"/>
<keyword evidence="3" id="KW-1185">Reference proteome</keyword>
<dbReference type="Proteomes" id="UP000807342">
    <property type="component" value="Unassembled WGS sequence"/>
</dbReference>
<dbReference type="EMBL" id="MU152670">
    <property type="protein sequence ID" value="KAF9440285.1"/>
    <property type="molecule type" value="Genomic_DNA"/>
</dbReference>
<evidence type="ECO:0000256" key="1">
    <source>
        <dbReference type="SAM" id="MobiDB-lite"/>
    </source>
</evidence>
<protein>
    <submittedName>
        <fullName evidence="2">Uncharacterized protein</fullName>
    </submittedName>
</protein>
<accession>A0A9P5WYW6</accession>
<organism evidence="2 3">
    <name type="scientific">Macrolepiota fuliginosa MF-IS2</name>
    <dbReference type="NCBI Taxonomy" id="1400762"/>
    <lineage>
        <taxon>Eukaryota</taxon>
        <taxon>Fungi</taxon>
        <taxon>Dikarya</taxon>
        <taxon>Basidiomycota</taxon>
        <taxon>Agaricomycotina</taxon>
        <taxon>Agaricomycetes</taxon>
        <taxon>Agaricomycetidae</taxon>
        <taxon>Agaricales</taxon>
        <taxon>Agaricineae</taxon>
        <taxon>Agaricaceae</taxon>
        <taxon>Macrolepiota</taxon>
    </lineage>
</organism>
<comment type="caution">
    <text evidence="2">The sequence shown here is derived from an EMBL/GenBank/DDBJ whole genome shotgun (WGS) entry which is preliminary data.</text>
</comment>